<dbReference type="RefSeq" id="WP_120712587.1">
    <property type="nucleotide sequence ID" value="NZ_RBCJ01000003.1"/>
</dbReference>
<reference evidence="2 3" key="1">
    <citation type="submission" date="2018-10" db="EMBL/GenBank/DDBJ databases">
        <title>Ulvibacterium marinum gen. nov., sp. nov., a novel marine bacterium of the family Flavobacteriaceae, isolated from a culture of the green alga Ulva prolifera.</title>
        <authorList>
            <person name="Zhang Z."/>
        </authorList>
    </citation>
    <scope>NUCLEOTIDE SEQUENCE [LARGE SCALE GENOMIC DNA]</scope>
    <source>
        <strain evidence="2 3">CCMM003</strain>
    </source>
</reference>
<dbReference type="InterPro" id="IPR036366">
    <property type="entry name" value="PGBDSf"/>
</dbReference>
<dbReference type="EMBL" id="RBCJ01000003">
    <property type="protein sequence ID" value="RKN79779.1"/>
    <property type="molecule type" value="Genomic_DNA"/>
</dbReference>
<dbReference type="Proteomes" id="UP000276603">
    <property type="component" value="Unassembled WGS sequence"/>
</dbReference>
<dbReference type="InterPro" id="IPR036365">
    <property type="entry name" value="PGBD-like_sf"/>
</dbReference>
<dbReference type="Gene3D" id="1.10.101.10">
    <property type="entry name" value="PGBD-like superfamily/PGBD"/>
    <property type="match status" value="1"/>
</dbReference>
<feature type="domain" description="Peptidoglycan binding-like" evidence="1">
    <location>
        <begin position="53"/>
        <end position="92"/>
    </location>
</feature>
<keyword evidence="3" id="KW-1185">Reference proteome</keyword>
<name>A0A3B0C6Q4_9FLAO</name>
<evidence type="ECO:0000313" key="3">
    <source>
        <dbReference type="Proteomes" id="UP000276603"/>
    </source>
</evidence>
<dbReference type="Pfam" id="PF01471">
    <property type="entry name" value="PG_binding_1"/>
    <property type="match status" value="1"/>
</dbReference>
<comment type="caution">
    <text evidence="2">The sequence shown here is derived from an EMBL/GenBank/DDBJ whole genome shotgun (WGS) entry which is preliminary data.</text>
</comment>
<sequence>MALLYLGSCDASKYPNDRKNFLKPYHKDGLLVGKVTFRDDDRTKWRSFRKVDGKAVENLQHFLQKAGFLGDRMNIGVFDYATQAAVRLFQEYVRTVDEDGDDKMVPDGFVGSGTLKHVNRWTEEKKVCSWGLASAANPTKEYDDWFTLLNQAKEFYKANPGPILEHVNTMKKTYSTRKIDDWKFDRDKIHLIGIRREHDKEVYDRANDDLFVLLINGQVFKFWGSTDPNQAAAYNKKTRKGRFDEPFLVEGQHEYRFGWHKITQERKIYRAAKPLNWKGVLVLRDWDNDNSLTSKDLKIRDQNGNLKGIQVNNSINIHWSGIGSWNFSAGCQVISGRSYINNFDKTISCAQFASKSYGELNTSQKKTKGAYNVLTDLVVAYTKAGVNSLLYTLGREESLNIDSNFGAGYARKAMEEMTNM</sequence>
<dbReference type="AlphaFoldDB" id="A0A3B0C6Q4"/>
<accession>A0A3B0C6Q4</accession>
<evidence type="ECO:0000313" key="2">
    <source>
        <dbReference type="EMBL" id="RKN79779.1"/>
    </source>
</evidence>
<protein>
    <submittedName>
        <fullName evidence="2">Peptidoglycan-binding protein</fullName>
    </submittedName>
</protein>
<dbReference type="InterPro" id="IPR002477">
    <property type="entry name" value="Peptidoglycan-bd-like"/>
</dbReference>
<gene>
    <name evidence="2" type="ORF">D7Z94_15985</name>
</gene>
<evidence type="ECO:0000259" key="1">
    <source>
        <dbReference type="Pfam" id="PF01471"/>
    </source>
</evidence>
<dbReference type="OrthoDB" id="1403469at2"/>
<dbReference type="SUPFAM" id="SSF47090">
    <property type="entry name" value="PGBD-like"/>
    <property type="match status" value="1"/>
</dbReference>
<proteinExistence type="predicted"/>
<organism evidence="2 3">
    <name type="scientific">Ulvibacterium marinum</name>
    <dbReference type="NCBI Taxonomy" id="2419782"/>
    <lineage>
        <taxon>Bacteria</taxon>
        <taxon>Pseudomonadati</taxon>
        <taxon>Bacteroidota</taxon>
        <taxon>Flavobacteriia</taxon>
        <taxon>Flavobacteriales</taxon>
        <taxon>Flavobacteriaceae</taxon>
        <taxon>Ulvibacterium</taxon>
    </lineage>
</organism>